<dbReference type="PROSITE" id="PS50835">
    <property type="entry name" value="IG_LIKE"/>
    <property type="match status" value="2"/>
</dbReference>
<dbReference type="GO" id="GO:0006955">
    <property type="term" value="P:immune response"/>
    <property type="evidence" value="ECO:0007669"/>
    <property type="project" value="TreeGrafter"/>
</dbReference>
<protein>
    <submittedName>
        <fullName evidence="15">Butyrophilin-like protein 2</fullName>
    </submittedName>
</protein>
<evidence type="ECO:0000256" key="5">
    <source>
        <dbReference type="ARBA" id="ARBA00022989"/>
    </source>
</evidence>
<evidence type="ECO:0000256" key="9">
    <source>
        <dbReference type="ARBA" id="ARBA00023180"/>
    </source>
</evidence>
<dbReference type="FunCoup" id="A0A6P7I3J0">
    <property type="interactions" value="170"/>
</dbReference>
<dbReference type="SUPFAM" id="SSF48726">
    <property type="entry name" value="Immunoglobulin"/>
    <property type="match status" value="3"/>
</dbReference>
<dbReference type="GO" id="GO:0007166">
    <property type="term" value="P:cell surface receptor signaling pathway"/>
    <property type="evidence" value="ECO:0007669"/>
    <property type="project" value="TreeGrafter"/>
</dbReference>
<evidence type="ECO:0000259" key="13">
    <source>
        <dbReference type="PROSITE" id="PS50835"/>
    </source>
</evidence>
<evidence type="ECO:0000256" key="6">
    <source>
        <dbReference type="ARBA" id="ARBA00023136"/>
    </source>
</evidence>
<comment type="subcellular location">
    <subcellularLocation>
        <location evidence="1">Cell membrane</location>
        <topology evidence="1">Single-pass type I membrane protein</topology>
    </subcellularLocation>
</comment>
<keyword evidence="8" id="KW-0675">Receptor</keyword>
<evidence type="ECO:0000313" key="14">
    <source>
        <dbReference type="Proteomes" id="UP000515145"/>
    </source>
</evidence>
<keyword evidence="2" id="KW-1003">Cell membrane</keyword>
<dbReference type="AlphaFoldDB" id="A0A6P7I3J0"/>
<dbReference type="InterPro" id="IPR013783">
    <property type="entry name" value="Ig-like_fold"/>
</dbReference>
<keyword evidence="14" id="KW-1185">Reference proteome</keyword>
<dbReference type="GO" id="GO:0071222">
    <property type="term" value="P:cellular response to lipopolysaccharide"/>
    <property type="evidence" value="ECO:0007669"/>
    <property type="project" value="TreeGrafter"/>
</dbReference>
<keyword evidence="4 12" id="KW-0732">Signal</keyword>
<accession>A0A6P7I3J0</accession>
<dbReference type="GO" id="GO:0042130">
    <property type="term" value="P:negative regulation of T cell proliferation"/>
    <property type="evidence" value="ECO:0007669"/>
    <property type="project" value="TreeGrafter"/>
</dbReference>
<dbReference type="InterPro" id="IPR007110">
    <property type="entry name" value="Ig-like_dom"/>
</dbReference>
<evidence type="ECO:0000256" key="4">
    <source>
        <dbReference type="ARBA" id="ARBA00022729"/>
    </source>
</evidence>
<dbReference type="GeneID" id="114436447"/>
<gene>
    <name evidence="15" type="primary">LOC114436447</name>
</gene>
<feature type="domain" description="Ig-like" evidence="13">
    <location>
        <begin position="26"/>
        <end position="125"/>
    </location>
</feature>
<evidence type="ECO:0000256" key="10">
    <source>
        <dbReference type="ARBA" id="ARBA00023319"/>
    </source>
</evidence>
<dbReference type="SMART" id="SM00406">
    <property type="entry name" value="IGv"/>
    <property type="match status" value="2"/>
</dbReference>
<keyword evidence="6 11" id="KW-0472">Membrane</keyword>
<dbReference type="OrthoDB" id="8955870at2759"/>
<dbReference type="InterPro" id="IPR051713">
    <property type="entry name" value="T-cell_Activation_Regulation"/>
</dbReference>
<dbReference type="PANTHER" id="PTHR25466">
    <property type="entry name" value="T-LYMPHOCYTE ACTIVATION ANTIGEN"/>
    <property type="match status" value="1"/>
</dbReference>
<feature type="domain" description="Ig-like" evidence="13">
    <location>
        <begin position="241"/>
        <end position="378"/>
    </location>
</feature>
<dbReference type="InParanoid" id="A0A6P7I3J0"/>
<evidence type="ECO:0000256" key="1">
    <source>
        <dbReference type="ARBA" id="ARBA00004251"/>
    </source>
</evidence>
<dbReference type="Pfam" id="PF07686">
    <property type="entry name" value="V-set"/>
    <property type="match status" value="1"/>
</dbReference>
<keyword evidence="7" id="KW-1015">Disulfide bond</keyword>
<keyword evidence="10" id="KW-0393">Immunoglobulin domain</keyword>
<dbReference type="SMART" id="SM00409">
    <property type="entry name" value="IG"/>
    <property type="match status" value="3"/>
</dbReference>
<sequence>MKMEIFMMFVILVHVFQHTSAVELYEGGTFVLPCEFHTFDLDDPTAVWKRYDLSPSTVHQRQLDSDELRDQNQRFKGRTSMKADALETGDLSLSLTNLQPHDSGTYTCTVRAMGGEWRLRDVDVQVKERFPFWAKALLIALVFTGTVVCCILIYFRSYIMSGYQVVVDSGAWSVELPCRTTVRLPKDVKVEWTRNDFKISKVHVYPDYSLLRDEQHLFYRKRTSMNSELRERDLSLTLFYPTDIDRDIYTCTAYKGEKILLKKHVRIHIRDCEVEVKAGVHSVLLPFRTVGDLPADAEVEWWRFEPEPWMTLHKYQNGSDQLEEQFSLYRGRTKMNADLLETGDLSLTLLNPTEKDAGIYICRVDSGSILRGTTVVLKVMDPNSSIHPFII</sequence>
<dbReference type="PANTHER" id="PTHR25466:SF14">
    <property type="entry name" value="BUTYROPHILIN SUBFAMILY 2 MEMBER A2-LIKE-RELATED"/>
    <property type="match status" value="1"/>
</dbReference>
<keyword evidence="3 11" id="KW-0812">Transmembrane</keyword>
<evidence type="ECO:0000256" key="2">
    <source>
        <dbReference type="ARBA" id="ARBA00022475"/>
    </source>
</evidence>
<dbReference type="InterPro" id="IPR036179">
    <property type="entry name" value="Ig-like_dom_sf"/>
</dbReference>
<dbReference type="GO" id="GO:0031295">
    <property type="term" value="P:T cell costimulation"/>
    <property type="evidence" value="ECO:0007669"/>
    <property type="project" value="TreeGrafter"/>
</dbReference>
<dbReference type="GO" id="GO:0042102">
    <property type="term" value="P:positive regulation of T cell proliferation"/>
    <property type="evidence" value="ECO:0007669"/>
    <property type="project" value="TreeGrafter"/>
</dbReference>
<feature type="chain" id="PRO_5028050217" evidence="12">
    <location>
        <begin position="22"/>
        <end position="391"/>
    </location>
</feature>
<dbReference type="InterPro" id="IPR013106">
    <property type="entry name" value="Ig_V-set"/>
</dbReference>
<feature type="signal peptide" evidence="12">
    <location>
        <begin position="1"/>
        <end position="21"/>
    </location>
</feature>
<keyword evidence="9" id="KW-0325">Glycoprotein</keyword>
<evidence type="ECO:0000256" key="8">
    <source>
        <dbReference type="ARBA" id="ARBA00023170"/>
    </source>
</evidence>
<dbReference type="GO" id="GO:0009897">
    <property type="term" value="C:external side of plasma membrane"/>
    <property type="evidence" value="ECO:0007669"/>
    <property type="project" value="TreeGrafter"/>
</dbReference>
<reference evidence="15" key="1">
    <citation type="submission" date="2025-08" db="UniProtKB">
        <authorList>
            <consortium name="RefSeq"/>
        </authorList>
    </citation>
    <scope>IDENTIFICATION</scope>
</reference>
<name>A0A6P7I3J0_9TELE</name>
<dbReference type="RefSeq" id="XP_028262520.1">
    <property type="nucleotide sequence ID" value="XM_028406719.1"/>
</dbReference>
<feature type="transmembrane region" description="Helical" evidence="11">
    <location>
        <begin position="132"/>
        <end position="155"/>
    </location>
</feature>
<evidence type="ECO:0000256" key="12">
    <source>
        <dbReference type="SAM" id="SignalP"/>
    </source>
</evidence>
<evidence type="ECO:0000256" key="11">
    <source>
        <dbReference type="SAM" id="Phobius"/>
    </source>
</evidence>
<evidence type="ECO:0000256" key="3">
    <source>
        <dbReference type="ARBA" id="ARBA00022692"/>
    </source>
</evidence>
<evidence type="ECO:0000256" key="7">
    <source>
        <dbReference type="ARBA" id="ARBA00023157"/>
    </source>
</evidence>
<proteinExistence type="predicted"/>
<dbReference type="Gene3D" id="2.60.40.10">
    <property type="entry name" value="Immunoglobulins"/>
    <property type="match status" value="3"/>
</dbReference>
<evidence type="ECO:0000313" key="15">
    <source>
        <dbReference type="RefSeq" id="XP_028262520.1"/>
    </source>
</evidence>
<dbReference type="InterPro" id="IPR003599">
    <property type="entry name" value="Ig_sub"/>
</dbReference>
<dbReference type="Proteomes" id="UP000515145">
    <property type="component" value="Chromosome 5"/>
</dbReference>
<organism evidence="14 15">
    <name type="scientific">Parambassis ranga</name>
    <name type="common">Indian glassy fish</name>
    <dbReference type="NCBI Taxonomy" id="210632"/>
    <lineage>
        <taxon>Eukaryota</taxon>
        <taxon>Metazoa</taxon>
        <taxon>Chordata</taxon>
        <taxon>Craniata</taxon>
        <taxon>Vertebrata</taxon>
        <taxon>Euteleostomi</taxon>
        <taxon>Actinopterygii</taxon>
        <taxon>Neopterygii</taxon>
        <taxon>Teleostei</taxon>
        <taxon>Neoteleostei</taxon>
        <taxon>Acanthomorphata</taxon>
        <taxon>Ovalentaria</taxon>
        <taxon>Ambassidae</taxon>
        <taxon>Parambassis</taxon>
    </lineage>
</organism>
<keyword evidence="5 11" id="KW-1133">Transmembrane helix</keyword>